<evidence type="ECO:0000256" key="6">
    <source>
        <dbReference type="ARBA" id="ARBA00023015"/>
    </source>
</evidence>
<dbReference type="GO" id="GO:0000981">
    <property type="term" value="F:DNA-binding transcription factor activity, RNA polymerase II-specific"/>
    <property type="evidence" value="ECO:0007669"/>
    <property type="project" value="TreeGrafter"/>
</dbReference>
<feature type="binding site" evidence="11">
    <location>
        <position position="306"/>
    </location>
    <ligand>
        <name>Zn(2+)</name>
        <dbReference type="ChEBI" id="CHEBI:29105"/>
    </ligand>
</feature>
<dbReference type="SUPFAM" id="SSF47719">
    <property type="entry name" value="p53 tetramerization domain"/>
    <property type="match status" value="1"/>
</dbReference>
<proteinExistence type="inferred from homology"/>
<dbReference type="InterPro" id="IPR008967">
    <property type="entry name" value="p53-like_TF_DNA-bd_sf"/>
</dbReference>
<name>A0A7M7KBJ4_VARDE</name>
<feature type="domain" description="p53 tetramerisation" evidence="16">
    <location>
        <begin position="410"/>
        <end position="439"/>
    </location>
</feature>
<dbReference type="GO" id="GO:0051262">
    <property type="term" value="P:protein tetramerization"/>
    <property type="evidence" value="ECO:0007669"/>
    <property type="project" value="InterPro"/>
</dbReference>
<dbReference type="PRINTS" id="PR00386">
    <property type="entry name" value="P53SUPPRESSR"/>
</dbReference>
<evidence type="ECO:0000256" key="2">
    <source>
        <dbReference type="ARBA" id="ARBA00006167"/>
    </source>
</evidence>
<reference evidence="17" key="1">
    <citation type="submission" date="2021-01" db="UniProtKB">
        <authorList>
            <consortium name="EnsemblMetazoa"/>
        </authorList>
    </citation>
    <scope>IDENTIFICATION</scope>
</reference>
<evidence type="ECO:0000256" key="5">
    <source>
        <dbReference type="ARBA" id="ARBA00022833"/>
    </source>
</evidence>
<feature type="site" description="Interaction with DNA" evidence="12">
    <location>
        <position position="185"/>
    </location>
</feature>
<evidence type="ECO:0000259" key="16">
    <source>
        <dbReference type="Pfam" id="PF07710"/>
    </source>
</evidence>
<evidence type="ECO:0000256" key="12">
    <source>
        <dbReference type="PIRSR" id="PIRSR602117-2"/>
    </source>
</evidence>
<protein>
    <recommendedName>
        <fullName evidence="19">Cellular tumor antigen p53</fullName>
    </recommendedName>
</protein>
<evidence type="ECO:0000256" key="3">
    <source>
        <dbReference type="ARBA" id="ARBA00022703"/>
    </source>
</evidence>
<evidence type="ECO:0000256" key="13">
    <source>
        <dbReference type="PIRSR" id="PIRSR602117-3"/>
    </source>
</evidence>
<evidence type="ECO:0000256" key="7">
    <source>
        <dbReference type="ARBA" id="ARBA00023125"/>
    </source>
</evidence>
<dbReference type="Gene3D" id="4.10.170.10">
    <property type="entry name" value="p53-like tetramerisation domain"/>
    <property type="match status" value="1"/>
</dbReference>
<dbReference type="Pfam" id="PF07710">
    <property type="entry name" value="P53_tetramer"/>
    <property type="match status" value="1"/>
</dbReference>
<evidence type="ECO:0000259" key="15">
    <source>
        <dbReference type="Pfam" id="PF00870"/>
    </source>
</evidence>
<dbReference type="GO" id="GO:0046872">
    <property type="term" value="F:metal ion binding"/>
    <property type="evidence" value="ECO:0007669"/>
    <property type="project" value="UniProtKB-KW"/>
</dbReference>
<accession>A0A7M7KBJ4</accession>
<sequence length="484" mass="54211">MSVLSSDQHLRTAMEGGNTETTSNSQEIIDMMLQLPEDANAQYAADTGERPLSVVLANEDSTAAVLNNDNINVSNPNSNMLYYIQDQQQMSLLEDENDPELQNFAEMLLMAPNTQQLVASAQSQRQGQQQTQRRAPHYQDVKPFVQEHEWIRANLNSTVVNQTLSSNPGDYGFRVFFDAHEKVTKNMTWTYSGEVGRLYVMLNSQCPFKVGTMHPPPDNSYIVVVPVYKDAVSRSENVVRCPHHCRNLDASGLKGKFWMNSPHPQSLYHEDIQNSNRHCLVVPFEKPHTGCQSYTYLFEFMCRNTCVGGVNRRATEVVFLLQHQGKELARAVVEVKVCACPGRDRRTDETTLAKRLSMESSGATARAGHRSSGQHSMAISGHTRLRSAPGAGSESASISILNSTDNEHETGQDGEVFSIRVRGRTNFEILKRVAEGLELRAQHQRVKKRKVSGAIDQQRVQLQQQQNLTATEVKREGEIVYSDG</sequence>
<keyword evidence="3" id="KW-0053">Apoptosis</keyword>
<dbReference type="InterPro" id="IPR036674">
    <property type="entry name" value="p53_tetramer_sf"/>
</dbReference>
<evidence type="ECO:0000256" key="10">
    <source>
        <dbReference type="ARBA" id="ARBA00023242"/>
    </source>
</evidence>
<dbReference type="InterPro" id="IPR012346">
    <property type="entry name" value="p53/RUNT-type_TF_DNA-bd_sf"/>
</dbReference>
<dbReference type="GO" id="GO:0000978">
    <property type="term" value="F:RNA polymerase II cis-regulatory region sequence-specific DNA binding"/>
    <property type="evidence" value="ECO:0007669"/>
    <property type="project" value="TreeGrafter"/>
</dbReference>
<comment type="cofactor">
    <cofactor evidence="11">
        <name>Zn(2+)</name>
        <dbReference type="ChEBI" id="CHEBI:29105"/>
    </cofactor>
    <text evidence="11">Binds 1 zinc ion per subunit.</text>
</comment>
<feature type="binding site" evidence="11">
    <location>
        <position position="241"/>
    </location>
    <ligand>
        <name>Zn(2+)</name>
        <dbReference type="ChEBI" id="CHEBI:29105"/>
    </ligand>
</feature>
<feature type="region of interest" description="Disordered" evidence="14">
    <location>
        <begin position="1"/>
        <end position="25"/>
    </location>
</feature>
<evidence type="ECO:0000313" key="17">
    <source>
        <dbReference type="EnsemblMetazoa" id="XP_022663756"/>
    </source>
</evidence>
<dbReference type="CDD" id="cd08367">
    <property type="entry name" value="P53"/>
    <property type="match status" value="1"/>
</dbReference>
<dbReference type="InterPro" id="IPR002117">
    <property type="entry name" value="p53_tumour_suppressor"/>
</dbReference>
<evidence type="ECO:0000256" key="11">
    <source>
        <dbReference type="PIRSR" id="PIRSR602117-1"/>
    </source>
</evidence>
<feature type="binding site" evidence="11">
    <location>
        <position position="302"/>
    </location>
    <ligand>
        <name>Zn(2+)</name>
        <dbReference type="ChEBI" id="CHEBI:29105"/>
    </ligand>
</feature>
<keyword evidence="10" id="KW-0539">Nucleus</keyword>
<dbReference type="InterPro" id="IPR010991">
    <property type="entry name" value="p53_tetrameristn"/>
</dbReference>
<feature type="cross-link" description="Glycyl lysine isopeptide (Lys-Gly) (interchain with G-Cter in ubiquitin)" evidence="13">
    <location>
        <position position="354"/>
    </location>
</feature>
<dbReference type="GO" id="GO:0006915">
    <property type="term" value="P:apoptotic process"/>
    <property type="evidence" value="ECO:0007669"/>
    <property type="project" value="UniProtKB-KW"/>
</dbReference>
<dbReference type="Pfam" id="PF00870">
    <property type="entry name" value="P53"/>
    <property type="match status" value="1"/>
</dbReference>
<keyword evidence="4 11" id="KW-0479">Metal-binding</keyword>
<dbReference type="PANTHER" id="PTHR11447:SF16">
    <property type="entry name" value="P53 PROTEIN LONG FORM VARIANT 1"/>
    <property type="match status" value="1"/>
</dbReference>
<dbReference type="SUPFAM" id="SSF49417">
    <property type="entry name" value="p53-like transcription factors"/>
    <property type="match status" value="1"/>
</dbReference>
<dbReference type="EnsemblMetazoa" id="XM_022808021">
    <property type="protein sequence ID" value="XP_022663756"/>
    <property type="gene ID" value="LOC111251447"/>
</dbReference>
<comment type="similarity">
    <text evidence="2">Belongs to the p53 family.</text>
</comment>
<keyword evidence="18" id="KW-1185">Reference proteome</keyword>
<keyword evidence="7" id="KW-0238">DNA-binding</keyword>
<evidence type="ECO:0000256" key="9">
    <source>
        <dbReference type="ARBA" id="ARBA00023163"/>
    </source>
</evidence>
<keyword evidence="8" id="KW-0010">Activator</keyword>
<comment type="subcellular location">
    <subcellularLocation>
        <location evidence="1">Nucleus</location>
    </subcellularLocation>
</comment>
<dbReference type="PANTHER" id="PTHR11447">
    <property type="entry name" value="CELLULAR TUMOR ANTIGEN P53"/>
    <property type="match status" value="1"/>
</dbReference>
<dbReference type="GeneID" id="111251447"/>
<dbReference type="RefSeq" id="XP_022663756.1">
    <property type="nucleotide sequence ID" value="XM_022808021.1"/>
</dbReference>
<dbReference type="KEGG" id="vde:111251447"/>
<evidence type="ECO:0000256" key="8">
    <source>
        <dbReference type="ARBA" id="ARBA00023159"/>
    </source>
</evidence>
<feature type="binding site" evidence="11">
    <location>
        <position position="244"/>
    </location>
    <ligand>
        <name>Zn(2+)</name>
        <dbReference type="ChEBI" id="CHEBI:29105"/>
    </ligand>
</feature>
<dbReference type="AlphaFoldDB" id="A0A7M7KBJ4"/>
<keyword evidence="9" id="KW-0804">Transcription</keyword>
<dbReference type="GO" id="GO:0005634">
    <property type="term" value="C:nucleus"/>
    <property type="evidence" value="ECO:0007669"/>
    <property type="project" value="UniProtKB-SubCell"/>
</dbReference>
<dbReference type="OrthoDB" id="6474494at2759"/>
<dbReference type="Proteomes" id="UP000594260">
    <property type="component" value="Unplaced"/>
</dbReference>
<feature type="region of interest" description="Disordered" evidence="14">
    <location>
        <begin position="355"/>
        <end position="378"/>
    </location>
</feature>
<keyword evidence="5 11" id="KW-0862">Zinc</keyword>
<evidence type="ECO:0000256" key="14">
    <source>
        <dbReference type="SAM" id="MobiDB-lite"/>
    </source>
</evidence>
<dbReference type="InterPro" id="IPR011615">
    <property type="entry name" value="p53_DNA-bd"/>
</dbReference>
<evidence type="ECO:0000313" key="18">
    <source>
        <dbReference type="Proteomes" id="UP000594260"/>
    </source>
</evidence>
<dbReference type="InParanoid" id="A0A7M7KBJ4"/>
<dbReference type="Gene3D" id="2.60.40.720">
    <property type="match status" value="1"/>
</dbReference>
<keyword evidence="6" id="KW-0805">Transcription regulation</keyword>
<evidence type="ECO:0000256" key="1">
    <source>
        <dbReference type="ARBA" id="ARBA00004123"/>
    </source>
</evidence>
<evidence type="ECO:0008006" key="19">
    <source>
        <dbReference type="Google" id="ProtNLM"/>
    </source>
</evidence>
<feature type="domain" description="p53 DNA-binding" evidence="15">
    <location>
        <begin position="166"/>
        <end position="350"/>
    </location>
</feature>
<evidence type="ECO:0000256" key="4">
    <source>
        <dbReference type="ARBA" id="ARBA00022723"/>
    </source>
</evidence>
<organism evidence="17 18">
    <name type="scientific">Varroa destructor</name>
    <name type="common">Honeybee mite</name>
    <dbReference type="NCBI Taxonomy" id="109461"/>
    <lineage>
        <taxon>Eukaryota</taxon>
        <taxon>Metazoa</taxon>
        <taxon>Ecdysozoa</taxon>
        <taxon>Arthropoda</taxon>
        <taxon>Chelicerata</taxon>
        <taxon>Arachnida</taxon>
        <taxon>Acari</taxon>
        <taxon>Parasitiformes</taxon>
        <taxon>Mesostigmata</taxon>
        <taxon>Gamasina</taxon>
        <taxon>Dermanyssoidea</taxon>
        <taxon>Varroidae</taxon>
        <taxon>Varroa</taxon>
    </lineage>
</organism>